<comment type="similarity">
    <text evidence="5">Belongs to the alanine racemase family.</text>
</comment>
<evidence type="ECO:0000259" key="8">
    <source>
        <dbReference type="SMART" id="SM01005"/>
    </source>
</evidence>
<comment type="catalytic activity">
    <reaction evidence="1 5">
        <text>L-alanine = D-alanine</text>
        <dbReference type="Rhea" id="RHEA:20249"/>
        <dbReference type="ChEBI" id="CHEBI:57416"/>
        <dbReference type="ChEBI" id="CHEBI:57972"/>
        <dbReference type="EC" id="5.1.1.1"/>
    </reaction>
</comment>
<gene>
    <name evidence="9" type="primary">alr</name>
    <name evidence="9" type="ORF">SAMEA104719789_00109</name>
</gene>
<dbReference type="Gene3D" id="3.20.20.10">
    <property type="entry name" value="Alanine racemase"/>
    <property type="match status" value="1"/>
</dbReference>
<feature type="domain" description="Alanine racemase C-terminal" evidence="8">
    <location>
        <begin position="246"/>
        <end position="370"/>
    </location>
</feature>
<dbReference type="EMBL" id="UNSC01000001">
    <property type="protein sequence ID" value="SZD71018.1"/>
    <property type="molecule type" value="Genomic_DNA"/>
</dbReference>
<evidence type="ECO:0000256" key="2">
    <source>
        <dbReference type="ARBA" id="ARBA00001933"/>
    </source>
</evidence>
<evidence type="ECO:0000313" key="9">
    <source>
        <dbReference type="EMBL" id="SZD71018.1"/>
    </source>
</evidence>
<reference evidence="9 10" key="1">
    <citation type="submission" date="2018-09" db="EMBL/GenBank/DDBJ databases">
        <authorList>
            <consortium name="Pathogen Informatics"/>
        </authorList>
    </citation>
    <scope>NUCLEOTIDE SEQUENCE [LARGE SCALE GENOMIC DNA]</scope>
    <source>
        <strain evidence="9 10">OH-22767</strain>
    </source>
</reference>
<dbReference type="NCBIfam" id="TIGR00492">
    <property type="entry name" value="alr"/>
    <property type="match status" value="1"/>
</dbReference>
<dbReference type="InterPro" id="IPR001608">
    <property type="entry name" value="Ala_racemase_N"/>
</dbReference>
<evidence type="ECO:0000256" key="3">
    <source>
        <dbReference type="ARBA" id="ARBA00022898"/>
    </source>
</evidence>
<feature type="binding site" evidence="5 7">
    <location>
        <position position="139"/>
    </location>
    <ligand>
        <name>substrate</name>
    </ligand>
</feature>
<dbReference type="GO" id="GO:0030170">
    <property type="term" value="F:pyridoxal phosphate binding"/>
    <property type="evidence" value="ECO:0007669"/>
    <property type="project" value="UniProtKB-UniRule"/>
</dbReference>
<dbReference type="Proteomes" id="UP000262142">
    <property type="component" value="Unassembled WGS sequence"/>
</dbReference>
<dbReference type="SUPFAM" id="SSF50621">
    <property type="entry name" value="Alanine racemase C-terminal domain-like"/>
    <property type="match status" value="1"/>
</dbReference>
<protein>
    <recommendedName>
        <fullName evidence="5">Alanine racemase</fullName>
        <ecNumber evidence="5">5.1.1.1</ecNumber>
    </recommendedName>
</protein>
<keyword evidence="10" id="KW-1185">Reference proteome</keyword>
<comment type="cofactor">
    <cofactor evidence="2 5 6">
        <name>pyridoxal 5'-phosphate</name>
        <dbReference type="ChEBI" id="CHEBI:597326"/>
    </cofactor>
</comment>
<evidence type="ECO:0000256" key="6">
    <source>
        <dbReference type="PIRSR" id="PIRSR600821-50"/>
    </source>
</evidence>
<dbReference type="SUPFAM" id="SSF51419">
    <property type="entry name" value="PLP-binding barrel"/>
    <property type="match status" value="1"/>
</dbReference>
<evidence type="ECO:0000256" key="7">
    <source>
        <dbReference type="PIRSR" id="PIRSR600821-52"/>
    </source>
</evidence>
<dbReference type="Pfam" id="PF01168">
    <property type="entry name" value="Ala_racemase_N"/>
    <property type="match status" value="1"/>
</dbReference>
<dbReference type="InterPro" id="IPR000821">
    <property type="entry name" value="Ala_racemase"/>
</dbReference>
<dbReference type="PANTHER" id="PTHR30511">
    <property type="entry name" value="ALANINE RACEMASE"/>
    <property type="match status" value="1"/>
</dbReference>
<feature type="active site" description="Proton acceptor; specific for D-alanine" evidence="5">
    <location>
        <position position="40"/>
    </location>
</feature>
<organism evidence="9 10">
    <name type="scientific">Candidatus Ornithobacterium hominis</name>
    <dbReference type="NCBI Taxonomy" id="2497989"/>
    <lineage>
        <taxon>Bacteria</taxon>
        <taxon>Pseudomonadati</taxon>
        <taxon>Bacteroidota</taxon>
        <taxon>Flavobacteriia</taxon>
        <taxon>Flavobacteriales</taxon>
        <taxon>Weeksellaceae</taxon>
        <taxon>Ornithobacterium</taxon>
    </lineage>
</organism>
<evidence type="ECO:0000256" key="4">
    <source>
        <dbReference type="ARBA" id="ARBA00023235"/>
    </source>
</evidence>
<dbReference type="GO" id="GO:0030632">
    <property type="term" value="P:D-alanine biosynthetic process"/>
    <property type="evidence" value="ECO:0007669"/>
    <property type="project" value="UniProtKB-UniRule"/>
</dbReference>
<feature type="active site" description="Proton acceptor; specific for L-alanine" evidence="5">
    <location>
        <position position="267"/>
    </location>
</feature>
<sequence length="370" mass="41212">MSKRLKHHAVLEINSKALKNNFIYLKSLVSPNTKIMAMVKANAYGLGAVKVAQILNELGVDYLGVAYPVEVIKLRKKGIQTPIMVMNADQDCYAQLIKYKAEPTIFSLEKLEKLGEKINISPSLSAYSIHLEINTGMNRVGFSPNDTSEILKLLKKFPQLKVQSIFSHFAESDNLSDKAFTQHQINVFKETTELLVKRLSYRPLLHIANSSGTTNFPEAHLDMVRIGIGLYGYSNEPLHQKKLEVVASLKTYISQIHHVEKGESVSYGRSFIAERKSRIATLSIGYADGVPRNLSNGNFSVKINGKLAPIVGLICMDMLMVDVSEIDCQVGEVATLFGKKPTFQEMAASANTIPYEILTSISPRVKRIFF</sequence>
<dbReference type="GO" id="GO:0008784">
    <property type="term" value="F:alanine racemase activity"/>
    <property type="evidence" value="ECO:0007669"/>
    <property type="project" value="UniProtKB-UniRule"/>
</dbReference>
<accession>A0A383TUW4</accession>
<dbReference type="Pfam" id="PF00842">
    <property type="entry name" value="Ala_racemase_C"/>
    <property type="match status" value="1"/>
</dbReference>
<dbReference type="OrthoDB" id="9801978at2"/>
<comment type="pathway">
    <text evidence="5">Amino-acid biosynthesis; D-alanine biosynthesis; D-alanine from L-alanine: step 1/1.</text>
</comment>
<dbReference type="InterPro" id="IPR011079">
    <property type="entry name" value="Ala_racemase_C"/>
</dbReference>
<dbReference type="AlphaFoldDB" id="A0A383TUW4"/>
<dbReference type="Gene3D" id="2.40.37.10">
    <property type="entry name" value="Lyase, Ornithine Decarboxylase, Chain A, domain 1"/>
    <property type="match status" value="1"/>
</dbReference>
<proteinExistence type="inferred from homology"/>
<dbReference type="InterPro" id="IPR009006">
    <property type="entry name" value="Ala_racemase/Decarboxylase_C"/>
</dbReference>
<feature type="binding site" evidence="5 7">
    <location>
        <position position="316"/>
    </location>
    <ligand>
        <name>substrate</name>
    </ligand>
</feature>
<dbReference type="EC" id="5.1.1.1" evidence="5"/>
<dbReference type="PRINTS" id="PR00992">
    <property type="entry name" value="ALARACEMASE"/>
</dbReference>
<feature type="modified residue" description="N6-(pyridoxal phosphate)lysine" evidence="5 6">
    <location>
        <position position="40"/>
    </location>
</feature>
<evidence type="ECO:0000256" key="1">
    <source>
        <dbReference type="ARBA" id="ARBA00000316"/>
    </source>
</evidence>
<dbReference type="GO" id="GO:0005829">
    <property type="term" value="C:cytosol"/>
    <property type="evidence" value="ECO:0007669"/>
    <property type="project" value="TreeGrafter"/>
</dbReference>
<evidence type="ECO:0000313" key="10">
    <source>
        <dbReference type="Proteomes" id="UP000262142"/>
    </source>
</evidence>
<dbReference type="HAMAP" id="MF_01201">
    <property type="entry name" value="Ala_racemase"/>
    <property type="match status" value="1"/>
</dbReference>
<dbReference type="InterPro" id="IPR029066">
    <property type="entry name" value="PLP-binding_barrel"/>
</dbReference>
<dbReference type="FunFam" id="3.20.20.10:FF:000002">
    <property type="entry name" value="Alanine racemase"/>
    <property type="match status" value="1"/>
</dbReference>
<evidence type="ECO:0000256" key="5">
    <source>
        <dbReference type="HAMAP-Rule" id="MF_01201"/>
    </source>
</evidence>
<dbReference type="CDD" id="cd00430">
    <property type="entry name" value="PLPDE_III_AR"/>
    <property type="match status" value="1"/>
</dbReference>
<dbReference type="PANTHER" id="PTHR30511:SF0">
    <property type="entry name" value="ALANINE RACEMASE, CATABOLIC-RELATED"/>
    <property type="match status" value="1"/>
</dbReference>
<keyword evidence="3 5" id="KW-0663">Pyridoxal phosphate</keyword>
<comment type="function">
    <text evidence="5">Catalyzes the interconversion of L-alanine and D-alanine. May also act on other amino acids.</text>
</comment>
<name>A0A383TUW4_9FLAO</name>
<dbReference type="SMART" id="SM01005">
    <property type="entry name" value="Ala_racemase_C"/>
    <property type="match status" value="1"/>
</dbReference>
<dbReference type="RefSeq" id="WP_119058724.1">
    <property type="nucleotide sequence ID" value="NZ_UNSC01000001.1"/>
</dbReference>
<keyword evidence="4 5" id="KW-0413">Isomerase</keyword>
<dbReference type="UniPathway" id="UPA00042">
    <property type="reaction ID" value="UER00497"/>
</dbReference>